<feature type="region of interest" description="Disordered" evidence="1">
    <location>
        <begin position="27"/>
        <end position="78"/>
    </location>
</feature>
<dbReference type="Proteomes" id="UP001221757">
    <property type="component" value="Unassembled WGS sequence"/>
</dbReference>
<dbReference type="EMBL" id="JARKIE010000217">
    <property type="protein sequence ID" value="KAJ7664968.1"/>
    <property type="molecule type" value="Genomic_DNA"/>
</dbReference>
<proteinExistence type="predicted"/>
<reference evidence="2" key="1">
    <citation type="submission" date="2023-03" db="EMBL/GenBank/DDBJ databases">
        <title>Massive genome expansion in bonnet fungi (Mycena s.s.) driven by repeated elements and novel gene families across ecological guilds.</title>
        <authorList>
            <consortium name="Lawrence Berkeley National Laboratory"/>
            <person name="Harder C.B."/>
            <person name="Miyauchi S."/>
            <person name="Viragh M."/>
            <person name="Kuo A."/>
            <person name="Thoen E."/>
            <person name="Andreopoulos B."/>
            <person name="Lu D."/>
            <person name="Skrede I."/>
            <person name="Drula E."/>
            <person name="Henrissat B."/>
            <person name="Morin E."/>
            <person name="Kohler A."/>
            <person name="Barry K."/>
            <person name="LaButti K."/>
            <person name="Morin E."/>
            <person name="Salamov A."/>
            <person name="Lipzen A."/>
            <person name="Mereny Z."/>
            <person name="Hegedus B."/>
            <person name="Baldrian P."/>
            <person name="Stursova M."/>
            <person name="Weitz H."/>
            <person name="Taylor A."/>
            <person name="Grigoriev I.V."/>
            <person name="Nagy L.G."/>
            <person name="Martin F."/>
            <person name="Kauserud H."/>
        </authorList>
    </citation>
    <scope>NUCLEOTIDE SEQUENCE</scope>
    <source>
        <strain evidence="2">CBHHK067</strain>
    </source>
</reference>
<sequence>MSGTRRITQFWTFFSSNAEPTLHRFDSDQRRLKAQARGPERDRRLLGAKDRSRNLKQDSTLLPSSASSSNFTSARRSPQCTGKENVVISTINARGRNRTSFLVYSQDLGDQFGAISTINGGFKPPFLALCYHTKAIMCVHWMQQEKVTVYYCMVWEESNLRSSSKLSGY</sequence>
<organism evidence="2 3">
    <name type="scientific">Mycena rosella</name>
    <name type="common">Pink bonnet</name>
    <name type="synonym">Agaricus rosellus</name>
    <dbReference type="NCBI Taxonomy" id="1033263"/>
    <lineage>
        <taxon>Eukaryota</taxon>
        <taxon>Fungi</taxon>
        <taxon>Dikarya</taxon>
        <taxon>Basidiomycota</taxon>
        <taxon>Agaricomycotina</taxon>
        <taxon>Agaricomycetes</taxon>
        <taxon>Agaricomycetidae</taxon>
        <taxon>Agaricales</taxon>
        <taxon>Marasmiineae</taxon>
        <taxon>Mycenaceae</taxon>
        <taxon>Mycena</taxon>
    </lineage>
</organism>
<comment type="caution">
    <text evidence="2">The sequence shown here is derived from an EMBL/GenBank/DDBJ whole genome shotgun (WGS) entry which is preliminary data.</text>
</comment>
<feature type="compositionally biased region" description="Basic and acidic residues" evidence="1">
    <location>
        <begin position="38"/>
        <end position="56"/>
    </location>
</feature>
<protein>
    <submittedName>
        <fullName evidence="2">Uncharacterized protein</fullName>
    </submittedName>
</protein>
<evidence type="ECO:0000313" key="2">
    <source>
        <dbReference type="EMBL" id="KAJ7664968.1"/>
    </source>
</evidence>
<feature type="compositionally biased region" description="Low complexity" evidence="1">
    <location>
        <begin position="59"/>
        <end position="78"/>
    </location>
</feature>
<gene>
    <name evidence="2" type="ORF">B0H17DRAFT_1143447</name>
</gene>
<evidence type="ECO:0000256" key="1">
    <source>
        <dbReference type="SAM" id="MobiDB-lite"/>
    </source>
</evidence>
<name>A0AAD7G4F2_MYCRO</name>
<evidence type="ECO:0000313" key="3">
    <source>
        <dbReference type="Proteomes" id="UP001221757"/>
    </source>
</evidence>
<accession>A0AAD7G4F2</accession>
<keyword evidence="3" id="KW-1185">Reference proteome</keyword>
<dbReference type="AlphaFoldDB" id="A0AAD7G4F2"/>